<dbReference type="GO" id="GO:0006313">
    <property type="term" value="P:DNA transposition"/>
    <property type="evidence" value="ECO:0007669"/>
    <property type="project" value="InterPro"/>
</dbReference>
<accession>A0A3B0VFZ6</accession>
<name>A0A3B0VFZ6_9ZZZZ</name>
<sequence>MLRWVENKTDWCFVVRTAPQILISQAGSTQKLRDLCAEKGSITSLSDSYFTSQHLGPVTAIAWWGKAYEKPIYLITNHTEPEEACRFYGKRFKIETMFSAKKSRGFHIHKSHLSEPRRVACLLLASCLAYLWMIYLGVSVKADEKKRRLIDRTDRVDKSLFCLGMDWLNYALNHGLPFDVAFYLPPAHLYSSVR</sequence>
<organism evidence="3">
    <name type="scientific">hydrothermal vent metagenome</name>
    <dbReference type="NCBI Taxonomy" id="652676"/>
    <lineage>
        <taxon>unclassified sequences</taxon>
        <taxon>metagenomes</taxon>
        <taxon>ecological metagenomes</taxon>
    </lineage>
</organism>
<protein>
    <recommendedName>
        <fullName evidence="2">Transposase IS4-like domain-containing protein</fullName>
    </recommendedName>
</protein>
<dbReference type="EMBL" id="UOEU01000119">
    <property type="protein sequence ID" value="VAW30956.1"/>
    <property type="molecule type" value="Genomic_DNA"/>
</dbReference>
<dbReference type="GO" id="GO:0004803">
    <property type="term" value="F:transposase activity"/>
    <property type="evidence" value="ECO:0007669"/>
    <property type="project" value="InterPro"/>
</dbReference>
<keyword evidence="1" id="KW-0812">Transmembrane</keyword>
<dbReference type="SUPFAM" id="SSF53098">
    <property type="entry name" value="Ribonuclease H-like"/>
    <property type="match status" value="1"/>
</dbReference>
<dbReference type="InterPro" id="IPR002559">
    <property type="entry name" value="Transposase_11"/>
</dbReference>
<evidence type="ECO:0000259" key="2">
    <source>
        <dbReference type="Pfam" id="PF01609"/>
    </source>
</evidence>
<evidence type="ECO:0000256" key="1">
    <source>
        <dbReference type="SAM" id="Phobius"/>
    </source>
</evidence>
<feature type="domain" description="Transposase IS4-like" evidence="2">
    <location>
        <begin position="52"/>
        <end position="132"/>
    </location>
</feature>
<dbReference type="Pfam" id="PF01609">
    <property type="entry name" value="DDE_Tnp_1"/>
    <property type="match status" value="1"/>
</dbReference>
<dbReference type="GO" id="GO:0003677">
    <property type="term" value="F:DNA binding"/>
    <property type="evidence" value="ECO:0007669"/>
    <property type="project" value="InterPro"/>
</dbReference>
<keyword evidence="1" id="KW-1133">Transmembrane helix</keyword>
<evidence type="ECO:0000313" key="3">
    <source>
        <dbReference type="EMBL" id="VAW30956.1"/>
    </source>
</evidence>
<proteinExistence type="predicted"/>
<dbReference type="AlphaFoldDB" id="A0A3B0VFZ6"/>
<dbReference type="InterPro" id="IPR012337">
    <property type="entry name" value="RNaseH-like_sf"/>
</dbReference>
<feature type="transmembrane region" description="Helical" evidence="1">
    <location>
        <begin position="119"/>
        <end position="138"/>
    </location>
</feature>
<gene>
    <name evidence="3" type="ORF">MNBD_CHLOROFLEXI01-1205</name>
</gene>
<keyword evidence="1" id="KW-0472">Membrane</keyword>
<reference evidence="3" key="1">
    <citation type="submission" date="2018-06" db="EMBL/GenBank/DDBJ databases">
        <authorList>
            <person name="Zhirakovskaya E."/>
        </authorList>
    </citation>
    <scope>NUCLEOTIDE SEQUENCE</scope>
</reference>